<keyword evidence="3" id="KW-1185">Reference proteome</keyword>
<feature type="compositionally biased region" description="Pro residues" evidence="1">
    <location>
        <begin position="1"/>
        <end position="11"/>
    </location>
</feature>
<feature type="non-terminal residue" evidence="2">
    <location>
        <position position="1"/>
    </location>
</feature>
<organism evidence="2 3">
    <name type="scientific">Coptotermes formosanus</name>
    <name type="common">Formosan subterranean termite</name>
    <dbReference type="NCBI Taxonomy" id="36987"/>
    <lineage>
        <taxon>Eukaryota</taxon>
        <taxon>Metazoa</taxon>
        <taxon>Ecdysozoa</taxon>
        <taxon>Arthropoda</taxon>
        <taxon>Hexapoda</taxon>
        <taxon>Insecta</taxon>
        <taxon>Pterygota</taxon>
        <taxon>Neoptera</taxon>
        <taxon>Polyneoptera</taxon>
        <taxon>Dictyoptera</taxon>
        <taxon>Blattodea</taxon>
        <taxon>Blattoidea</taxon>
        <taxon>Termitoidae</taxon>
        <taxon>Rhinotermitidae</taxon>
        <taxon>Coptotermes</taxon>
    </lineage>
</organism>
<dbReference type="InParanoid" id="A0A6L2Q9W2"/>
<feature type="non-terminal residue" evidence="2">
    <location>
        <position position="74"/>
    </location>
</feature>
<evidence type="ECO:0000256" key="1">
    <source>
        <dbReference type="SAM" id="MobiDB-lite"/>
    </source>
</evidence>
<name>A0A6L2Q9W2_COPFO</name>
<dbReference type="Proteomes" id="UP000502823">
    <property type="component" value="Unassembled WGS sequence"/>
</dbReference>
<evidence type="ECO:0000313" key="3">
    <source>
        <dbReference type="Proteomes" id="UP000502823"/>
    </source>
</evidence>
<dbReference type="EMBL" id="BLKM01000989">
    <property type="protein sequence ID" value="GFG39715.1"/>
    <property type="molecule type" value="Genomic_DNA"/>
</dbReference>
<feature type="region of interest" description="Disordered" evidence="1">
    <location>
        <begin position="1"/>
        <end position="41"/>
    </location>
</feature>
<accession>A0A6L2Q9W2</accession>
<comment type="caution">
    <text evidence="2">The sequence shown here is derived from an EMBL/GenBank/DDBJ whole genome shotgun (WGS) entry which is preliminary data.</text>
</comment>
<evidence type="ECO:0000313" key="2">
    <source>
        <dbReference type="EMBL" id="GFG39715.1"/>
    </source>
</evidence>
<gene>
    <name evidence="2" type="ORF">Cfor_11120</name>
</gene>
<feature type="compositionally biased region" description="Basic residues" evidence="1">
    <location>
        <begin position="24"/>
        <end position="33"/>
    </location>
</feature>
<reference evidence="3" key="1">
    <citation type="submission" date="2020-01" db="EMBL/GenBank/DDBJ databases">
        <title>Draft genome sequence of the Termite Coptotermes fromosanus.</title>
        <authorList>
            <person name="Itakura S."/>
            <person name="Yosikawa Y."/>
            <person name="Umezawa K."/>
        </authorList>
    </citation>
    <scope>NUCLEOTIDE SEQUENCE [LARGE SCALE GENOMIC DNA]</scope>
</reference>
<sequence length="74" mass="8466">TTEAPIPPPRRGAPSDGVRPPRPPPRRPRRRRSTCCDDKTPVVPNDHRTCEDWQRIGKQLRKIADNFRGSTLEV</sequence>
<protein>
    <submittedName>
        <fullName evidence="2">Uncharacterized protein</fullName>
    </submittedName>
</protein>
<dbReference type="AlphaFoldDB" id="A0A6L2Q9W2"/>
<proteinExistence type="predicted"/>